<sequence>METRIALVISLTMPPTLSSKYRKPREDTRSLTPKTQTAPSIIVIRRRIPVAPCYASSARVVGIAQVKYLPNMQSPLQSG</sequence>
<evidence type="ECO:0000313" key="1">
    <source>
        <dbReference type="EMBL" id="OJJ76833.1"/>
    </source>
</evidence>
<dbReference type="RefSeq" id="XP_067484080.1">
    <property type="nucleotide sequence ID" value="XM_067621966.1"/>
</dbReference>
<evidence type="ECO:0000313" key="2">
    <source>
        <dbReference type="Proteomes" id="UP000184499"/>
    </source>
</evidence>
<organism evidence="1 2">
    <name type="scientific">Aspergillus brasiliensis (strain CBS 101740 / IMI 381727 / IBT 21946)</name>
    <dbReference type="NCBI Taxonomy" id="767769"/>
    <lineage>
        <taxon>Eukaryota</taxon>
        <taxon>Fungi</taxon>
        <taxon>Dikarya</taxon>
        <taxon>Ascomycota</taxon>
        <taxon>Pezizomycotina</taxon>
        <taxon>Eurotiomycetes</taxon>
        <taxon>Eurotiomycetidae</taxon>
        <taxon>Eurotiales</taxon>
        <taxon>Aspergillaceae</taxon>
        <taxon>Aspergillus</taxon>
        <taxon>Aspergillus subgen. Circumdati</taxon>
    </lineage>
</organism>
<dbReference type="GeneID" id="93574454"/>
<accession>A0A1L9UYQ2</accession>
<keyword evidence="2" id="KW-1185">Reference proteome</keyword>
<proteinExistence type="predicted"/>
<reference evidence="2" key="1">
    <citation type="journal article" date="2017" name="Genome Biol.">
        <title>Comparative genomics reveals high biological diversity and specific adaptations in the industrially and medically important fungal genus Aspergillus.</title>
        <authorList>
            <person name="de Vries R.P."/>
            <person name="Riley R."/>
            <person name="Wiebenga A."/>
            <person name="Aguilar-Osorio G."/>
            <person name="Amillis S."/>
            <person name="Uchima C.A."/>
            <person name="Anderluh G."/>
            <person name="Asadollahi M."/>
            <person name="Askin M."/>
            <person name="Barry K."/>
            <person name="Battaglia E."/>
            <person name="Bayram O."/>
            <person name="Benocci T."/>
            <person name="Braus-Stromeyer S.A."/>
            <person name="Caldana C."/>
            <person name="Canovas D."/>
            <person name="Cerqueira G.C."/>
            <person name="Chen F."/>
            <person name="Chen W."/>
            <person name="Choi C."/>
            <person name="Clum A."/>
            <person name="Dos Santos R.A."/>
            <person name="Damasio A.R."/>
            <person name="Diallinas G."/>
            <person name="Emri T."/>
            <person name="Fekete E."/>
            <person name="Flipphi M."/>
            <person name="Freyberg S."/>
            <person name="Gallo A."/>
            <person name="Gournas C."/>
            <person name="Habgood R."/>
            <person name="Hainaut M."/>
            <person name="Harispe M.L."/>
            <person name="Henrissat B."/>
            <person name="Hilden K.S."/>
            <person name="Hope R."/>
            <person name="Hossain A."/>
            <person name="Karabika E."/>
            <person name="Karaffa L."/>
            <person name="Karanyi Z."/>
            <person name="Krasevec N."/>
            <person name="Kuo A."/>
            <person name="Kusch H."/>
            <person name="LaButti K."/>
            <person name="Lagendijk E.L."/>
            <person name="Lapidus A."/>
            <person name="Levasseur A."/>
            <person name="Lindquist E."/>
            <person name="Lipzen A."/>
            <person name="Logrieco A.F."/>
            <person name="MacCabe A."/>
            <person name="Maekelae M.R."/>
            <person name="Malavazi I."/>
            <person name="Melin P."/>
            <person name="Meyer V."/>
            <person name="Mielnichuk N."/>
            <person name="Miskei M."/>
            <person name="Molnar A.P."/>
            <person name="Mule G."/>
            <person name="Ngan C.Y."/>
            <person name="Orejas M."/>
            <person name="Orosz E."/>
            <person name="Ouedraogo J.P."/>
            <person name="Overkamp K.M."/>
            <person name="Park H.-S."/>
            <person name="Perrone G."/>
            <person name="Piumi F."/>
            <person name="Punt P.J."/>
            <person name="Ram A.F."/>
            <person name="Ramon A."/>
            <person name="Rauscher S."/>
            <person name="Record E."/>
            <person name="Riano-Pachon D.M."/>
            <person name="Robert V."/>
            <person name="Roehrig J."/>
            <person name="Ruller R."/>
            <person name="Salamov A."/>
            <person name="Salih N.S."/>
            <person name="Samson R.A."/>
            <person name="Sandor E."/>
            <person name="Sanguinetti M."/>
            <person name="Schuetze T."/>
            <person name="Sepcic K."/>
            <person name="Shelest E."/>
            <person name="Sherlock G."/>
            <person name="Sophianopoulou V."/>
            <person name="Squina F.M."/>
            <person name="Sun H."/>
            <person name="Susca A."/>
            <person name="Todd R.B."/>
            <person name="Tsang A."/>
            <person name="Unkles S.E."/>
            <person name="van de Wiele N."/>
            <person name="van Rossen-Uffink D."/>
            <person name="Oliveira J.V."/>
            <person name="Vesth T.C."/>
            <person name="Visser J."/>
            <person name="Yu J.-H."/>
            <person name="Zhou M."/>
            <person name="Andersen M.R."/>
            <person name="Archer D.B."/>
            <person name="Baker S.E."/>
            <person name="Benoit I."/>
            <person name="Brakhage A.A."/>
            <person name="Braus G.H."/>
            <person name="Fischer R."/>
            <person name="Frisvad J.C."/>
            <person name="Goldman G.H."/>
            <person name="Houbraken J."/>
            <person name="Oakley B."/>
            <person name="Pocsi I."/>
            <person name="Scazzocchio C."/>
            <person name="Seiboth B."/>
            <person name="vanKuyk P.A."/>
            <person name="Wortman J."/>
            <person name="Dyer P.S."/>
            <person name="Grigoriev I.V."/>
        </authorList>
    </citation>
    <scope>NUCLEOTIDE SEQUENCE [LARGE SCALE GENOMIC DNA]</scope>
    <source>
        <strain evidence="2">CBS 101740 / IMI 381727 / IBT 21946</strain>
    </source>
</reference>
<dbReference type="VEuPathDB" id="FungiDB:ASPBRDRAFT_217734"/>
<dbReference type="AlphaFoldDB" id="A0A1L9UYQ2"/>
<dbReference type="EMBL" id="KV878679">
    <property type="protein sequence ID" value="OJJ76833.1"/>
    <property type="molecule type" value="Genomic_DNA"/>
</dbReference>
<dbReference type="Proteomes" id="UP000184499">
    <property type="component" value="Unassembled WGS sequence"/>
</dbReference>
<protein>
    <submittedName>
        <fullName evidence="1">Uncharacterized protein</fullName>
    </submittedName>
</protein>
<gene>
    <name evidence="1" type="ORF">ASPBRDRAFT_217734</name>
</gene>
<name>A0A1L9UYQ2_ASPBC</name>